<dbReference type="Pfam" id="PF00795">
    <property type="entry name" value="CN_hydrolase"/>
    <property type="match status" value="1"/>
</dbReference>
<sequence>MRAFTAAAVQVVPRPGPLTAAVVEANITHALQWVTRCVESTGAELVVLPESVTTGFTPALPAEELWDLVDAIPGGLTEPFQERARELGVHLVWGTYERGAERGEVYNSSVLAGPDGRVLGVYRKTHPFGPELRSRGGWVTPGEHVDVVETDLGRIGMIICFDGDYPELSRIQAVRGAEVICRPSALLRSADLWELTNRARAYDNHVYVVGANATGSDPAGVLYFGNSMIVTPGAEVIARGSSHEGWVSARLDPERALASLTPGSSVPQVFDHLADRNLDLIANYADDLVRPAKTTFPHG</sequence>
<dbReference type="Proteomes" id="UP000286931">
    <property type="component" value="Unassembled WGS sequence"/>
</dbReference>
<organism evidence="3 4">
    <name type="scientific">Embleya hyalina</name>
    <dbReference type="NCBI Taxonomy" id="516124"/>
    <lineage>
        <taxon>Bacteria</taxon>
        <taxon>Bacillati</taxon>
        <taxon>Actinomycetota</taxon>
        <taxon>Actinomycetes</taxon>
        <taxon>Kitasatosporales</taxon>
        <taxon>Streptomycetaceae</taxon>
        <taxon>Embleya</taxon>
    </lineage>
</organism>
<accession>A0A401YZQ9</accession>
<dbReference type="PANTHER" id="PTHR23088">
    <property type="entry name" value="NITRILASE-RELATED"/>
    <property type="match status" value="1"/>
</dbReference>
<dbReference type="RefSeq" id="WP_126641856.1">
    <property type="nucleotide sequence ID" value="NZ_BIFH01000037.1"/>
</dbReference>
<comment type="similarity">
    <text evidence="1">Belongs to the carbon-nitrogen hydrolase superfamily. NIT1/NIT2 family.</text>
</comment>
<dbReference type="PANTHER" id="PTHR23088:SF27">
    <property type="entry name" value="DEAMINATED GLUTATHIONE AMIDASE"/>
    <property type="match status" value="1"/>
</dbReference>
<dbReference type="EMBL" id="BIFH01000037">
    <property type="protein sequence ID" value="GCE00110.1"/>
    <property type="molecule type" value="Genomic_DNA"/>
</dbReference>
<name>A0A401YZQ9_9ACTN</name>
<evidence type="ECO:0000256" key="1">
    <source>
        <dbReference type="ARBA" id="ARBA00010613"/>
    </source>
</evidence>
<dbReference type="SUPFAM" id="SSF56317">
    <property type="entry name" value="Carbon-nitrogen hydrolase"/>
    <property type="match status" value="1"/>
</dbReference>
<dbReference type="InterPro" id="IPR003010">
    <property type="entry name" value="C-N_Hydrolase"/>
</dbReference>
<feature type="domain" description="CN hydrolase" evidence="2">
    <location>
        <begin position="4"/>
        <end position="253"/>
    </location>
</feature>
<dbReference type="CDD" id="cd07197">
    <property type="entry name" value="nitrilase"/>
    <property type="match status" value="1"/>
</dbReference>
<gene>
    <name evidence="3" type="ORF">EHYA_07835</name>
</gene>
<dbReference type="OrthoDB" id="9811121at2"/>
<evidence type="ECO:0000313" key="4">
    <source>
        <dbReference type="Proteomes" id="UP000286931"/>
    </source>
</evidence>
<dbReference type="InterPro" id="IPR036526">
    <property type="entry name" value="C-N_Hydrolase_sf"/>
</dbReference>
<dbReference type="PROSITE" id="PS50263">
    <property type="entry name" value="CN_HYDROLASE"/>
    <property type="match status" value="1"/>
</dbReference>
<proteinExistence type="inferred from homology"/>
<keyword evidence="4" id="KW-1185">Reference proteome</keyword>
<comment type="caution">
    <text evidence="3">The sequence shown here is derived from an EMBL/GenBank/DDBJ whole genome shotgun (WGS) entry which is preliminary data.</text>
</comment>
<evidence type="ECO:0000259" key="2">
    <source>
        <dbReference type="PROSITE" id="PS50263"/>
    </source>
</evidence>
<dbReference type="Gene3D" id="3.60.110.10">
    <property type="entry name" value="Carbon-nitrogen hydrolase"/>
    <property type="match status" value="1"/>
</dbReference>
<protein>
    <submittedName>
        <fullName evidence="3">Nitrilase</fullName>
    </submittedName>
</protein>
<dbReference type="AlphaFoldDB" id="A0A401YZQ9"/>
<evidence type="ECO:0000313" key="3">
    <source>
        <dbReference type="EMBL" id="GCE00110.1"/>
    </source>
</evidence>
<reference evidence="3 4" key="1">
    <citation type="submission" date="2018-12" db="EMBL/GenBank/DDBJ databases">
        <title>Draft genome sequence of Embleya hyalina NBRC 13850T.</title>
        <authorList>
            <person name="Komaki H."/>
            <person name="Hosoyama A."/>
            <person name="Kimura A."/>
            <person name="Ichikawa N."/>
            <person name="Tamura T."/>
        </authorList>
    </citation>
    <scope>NUCLEOTIDE SEQUENCE [LARGE SCALE GENOMIC DNA]</scope>
    <source>
        <strain evidence="3 4">NBRC 13850</strain>
    </source>
</reference>